<keyword evidence="3" id="KW-1185">Reference proteome</keyword>
<accession>A0ABS7ZTU0</accession>
<dbReference type="InterPro" id="IPR010727">
    <property type="entry name" value="DUF1302"/>
</dbReference>
<name>A0ABS7ZTU0_9GAMM</name>
<proteinExistence type="predicted"/>
<evidence type="ECO:0000313" key="2">
    <source>
        <dbReference type="EMBL" id="MCA6065076.1"/>
    </source>
</evidence>
<protein>
    <submittedName>
        <fullName evidence="2">DUF1302 domain-containing protein</fullName>
    </submittedName>
</protein>
<dbReference type="EMBL" id="JAEDAH010000099">
    <property type="protein sequence ID" value="MCA6065076.1"/>
    <property type="molecule type" value="Genomic_DNA"/>
</dbReference>
<feature type="chain" id="PRO_5046112073" evidence="1">
    <location>
        <begin position="29"/>
        <end position="631"/>
    </location>
</feature>
<evidence type="ECO:0000256" key="1">
    <source>
        <dbReference type="SAM" id="SignalP"/>
    </source>
</evidence>
<comment type="caution">
    <text evidence="2">The sequence shown here is derived from an EMBL/GenBank/DDBJ whole genome shotgun (WGS) entry which is preliminary data.</text>
</comment>
<keyword evidence="1" id="KW-0732">Signal</keyword>
<evidence type="ECO:0000313" key="3">
    <source>
        <dbReference type="Proteomes" id="UP000714380"/>
    </source>
</evidence>
<sequence length="631" mass="68381">MTNKGLRSMKKLPLAIAVTTMAAASAQAVEFNFGDLGVQLDNTVSYGVAWRTSDRDKGQIMGGNGDAVMGETGWGSSYNYDDGTLNYSKGDIYTNVLKWSADLEVNYHNYGGFFRARAYYDAALMDEDTDFKQLNDATKDAAGKGAELLDAYVWADYELGETPVNIRVGRQVVSWGESTFIQGGINSINPVDASAFRKPGAELKEGLLPVNMVYTSIGLTADVTLEAFYQLEWEKTRTDPCGTFFSTVDFVADGCGPVILSGTESEEVYLAMREQEIDQGIALSDRVSPMTERLEDDQPKDSGQYGVALRWYSEALGDTEFGFYHMNIHSRVPYINGALTNYDATGTVTGTKDAQVNADASYDARYALYQIAYPEDIQISGISFATSTEGGASISGEISYKPDMPLQWNAFELILAGNGLPSSRLYQQRAAEAGGATALYGEIAEGFDMFDIWQAQMTFIKFYDRVLGADRIALVGEIGATYIDGLPDTDDARYGRSGAYGIGNNDGVSALFGATNPCETGPGANANTDYCTDDGYVTELSGGIRLRAKMDFNNAFAGVNVSPTLSVAYDKGNGPEPGAQFLDDRLTTGLGVSFVYLNQTSVDITYTDFSGGDYNQMVDRDNVALSVKHSF</sequence>
<organism evidence="2 3">
    <name type="scientific">Thalassolituus marinus</name>
    <dbReference type="NCBI Taxonomy" id="671053"/>
    <lineage>
        <taxon>Bacteria</taxon>
        <taxon>Pseudomonadati</taxon>
        <taxon>Pseudomonadota</taxon>
        <taxon>Gammaproteobacteria</taxon>
        <taxon>Oceanospirillales</taxon>
        <taxon>Oceanospirillaceae</taxon>
        <taxon>Thalassolituus</taxon>
    </lineage>
</organism>
<dbReference type="Pfam" id="PF06980">
    <property type="entry name" value="DUF1302"/>
    <property type="match status" value="1"/>
</dbReference>
<gene>
    <name evidence="2" type="ORF">I9W95_15865</name>
</gene>
<dbReference type="Proteomes" id="UP000714380">
    <property type="component" value="Unassembled WGS sequence"/>
</dbReference>
<reference evidence="2 3" key="1">
    <citation type="submission" date="2020-12" db="EMBL/GenBank/DDBJ databases">
        <title>Novel Thalassolituus-related marine hydrocarbonoclastic bacteria mediated algae-derived hydrocarbons mineralization in twilight zone of the northern South China Sea.</title>
        <authorList>
            <person name="Dong C."/>
        </authorList>
    </citation>
    <scope>NUCLEOTIDE SEQUENCE [LARGE SCALE GENOMIC DNA]</scope>
    <source>
        <strain evidence="2 3">IMCC1826</strain>
    </source>
</reference>
<feature type="signal peptide" evidence="1">
    <location>
        <begin position="1"/>
        <end position="28"/>
    </location>
</feature>